<dbReference type="Gene3D" id="3.50.50.60">
    <property type="entry name" value="FAD/NAD(P)-binding domain"/>
    <property type="match status" value="1"/>
</dbReference>
<evidence type="ECO:0000256" key="1">
    <source>
        <dbReference type="ARBA" id="ARBA00023002"/>
    </source>
</evidence>
<dbReference type="KEGG" id="upv:EJN92_02125"/>
<accession>A0A3S9HFL8</accession>
<dbReference type="RefSeq" id="WP_126126316.1">
    <property type="nucleotide sequence ID" value="NZ_CP034464.1"/>
</dbReference>
<protein>
    <submittedName>
        <fullName evidence="2">Potassium transporter</fullName>
    </submittedName>
</protein>
<gene>
    <name evidence="2" type="ORF">EJN92_02125</name>
</gene>
<dbReference type="PANTHER" id="PTHR43539:SF78">
    <property type="entry name" value="FLAVIN-CONTAINING MONOOXYGENASE"/>
    <property type="match status" value="1"/>
</dbReference>
<dbReference type="SUPFAM" id="SSF51905">
    <property type="entry name" value="FAD/NAD(P)-binding domain"/>
    <property type="match status" value="1"/>
</dbReference>
<dbReference type="EMBL" id="CP034464">
    <property type="protein sequence ID" value="AZP10917.1"/>
    <property type="molecule type" value="Genomic_DNA"/>
</dbReference>
<dbReference type="AlphaFoldDB" id="A0A3S9HFL8"/>
<reference evidence="2 3" key="1">
    <citation type="journal article" date="2011" name="Int. J. Syst. Evol. Microbiol.">
        <title>Description of Undibacterium oligocarboniphilum sp. nov., isolated from purified water, and Undibacterium pigrum strain CCUG 49012 as the type strain of Undibacterium parvum sp. nov., and emended descriptions of the genus Undibacterium and the species Undibacterium pigrum.</title>
        <authorList>
            <person name="Eder W."/>
            <person name="Wanner G."/>
            <person name="Ludwig W."/>
            <person name="Busse H.J."/>
            <person name="Ziemke-Kageler F."/>
            <person name="Lang E."/>
        </authorList>
    </citation>
    <scope>NUCLEOTIDE SEQUENCE [LARGE SCALE GENOMIC DNA]</scope>
    <source>
        <strain evidence="2 3">DSM 23061</strain>
    </source>
</reference>
<dbReference type="InterPro" id="IPR036188">
    <property type="entry name" value="FAD/NAD-bd_sf"/>
</dbReference>
<dbReference type="InterPro" id="IPR036291">
    <property type="entry name" value="NAD(P)-bd_dom_sf"/>
</dbReference>
<dbReference type="OrthoDB" id="9773233at2"/>
<keyword evidence="1" id="KW-0560">Oxidoreductase</keyword>
<dbReference type="Pfam" id="PF13738">
    <property type="entry name" value="Pyr_redox_3"/>
    <property type="match status" value="1"/>
</dbReference>
<dbReference type="Proteomes" id="UP000275663">
    <property type="component" value="Chromosome"/>
</dbReference>
<dbReference type="PRINTS" id="PR00368">
    <property type="entry name" value="FADPNR"/>
</dbReference>
<keyword evidence="3" id="KW-1185">Reference proteome</keyword>
<dbReference type="PANTHER" id="PTHR43539">
    <property type="entry name" value="FLAVIN-BINDING MONOOXYGENASE-LIKE PROTEIN (AFU_ORTHOLOGUE AFUA_4G09220)"/>
    <property type="match status" value="1"/>
</dbReference>
<proteinExistence type="predicted"/>
<dbReference type="GO" id="GO:0050660">
    <property type="term" value="F:flavin adenine dinucleotide binding"/>
    <property type="evidence" value="ECO:0007669"/>
    <property type="project" value="TreeGrafter"/>
</dbReference>
<dbReference type="SUPFAM" id="SSF51735">
    <property type="entry name" value="NAD(P)-binding Rossmann-fold domains"/>
    <property type="match status" value="1"/>
</dbReference>
<dbReference type="InterPro" id="IPR050982">
    <property type="entry name" value="Auxin_biosynth/cation_transpt"/>
</dbReference>
<sequence length="360" mass="39584">MDELSENIDVLVIGAGQAGLALGYYLRQTKYSFILTEQNGRIGDSWRNRYDSLVLFTSRRFCALPGLTVHGNPDSYPSKDDIAKYLETYSQHFKLPVQTNVEVQSLERTVDGNFKAVTACGATIYARSVVLATGAFQVPIVPSVADGFSSEIIQFTAETYRSPSQVPKGRVVVVGDGSTGRQIAAELSRTCQVIIATGHSRPVLPSNVFGKDIFWWLDLFGIIRAASDSFLGRKMKRTDSFPGTHLRLSALKKQGIQLVGRLTEARGMKAIFSSGQDLDIDCVVWATGYRDRTDWVAIPKAKNSNGLFLQKNGISPITGMYFIGRSWQSSRGSALLLGVGRDAENIVEHLSNCLNMKLKN</sequence>
<name>A0A3S9HFL8_9BURK</name>
<evidence type="ECO:0000313" key="3">
    <source>
        <dbReference type="Proteomes" id="UP000275663"/>
    </source>
</evidence>
<dbReference type="GO" id="GO:0004497">
    <property type="term" value="F:monooxygenase activity"/>
    <property type="evidence" value="ECO:0007669"/>
    <property type="project" value="TreeGrafter"/>
</dbReference>
<evidence type="ECO:0000313" key="2">
    <source>
        <dbReference type="EMBL" id="AZP10917.1"/>
    </source>
</evidence>
<dbReference type="PRINTS" id="PR00469">
    <property type="entry name" value="PNDRDTASEII"/>
</dbReference>
<organism evidence="2 3">
    <name type="scientific">Undibacterium parvum</name>
    <dbReference type="NCBI Taxonomy" id="401471"/>
    <lineage>
        <taxon>Bacteria</taxon>
        <taxon>Pseudomonadati</taxon>
        <taxon>Pseudomonadota</taxon>
        <taxon>Betaproteobacteria</taxon>
        <taxon>Burkholderiales</taxon>
        <taxon>Oxalobacteraceae</taxon>
        <taxon>Undibacterium</taxon>
    </lineage>
</organism>